<accession>A0A2P2PZI0</accession>
<proteinExistence type="predicted"/>
<protein>
    <submittedName>
        <fullName evidence="1">Uncharacterized protein</fullName>
    </submittedName>
</protein>
<reference evidence="1" key="1">
    <citation type="submission" date="2018-02" db="EMBL/GenBank/DDBJ databases">
        <title>Rhizophora mucronata_Transcriptome.</title>
        <authorList>
            <person name="Meera S.P."/>
            <person name="Sreeshan A."/>
            <person name="Augustine A."/>
        </authorList>
    </citation>
    <scope>NUCLEOTIDE SEQUENCE</scope>
    <source>
        <tissue evidence="1">Leaf</tissue>
    </source>
</reference>
<organism evidence="1">
    <name type="scientific">Rhizophora mucronata</name>
    <name type="common">Asiatic mangrove</name>
    <dbReference type="NCBI Taxonomy" id="61149"/>
    <lineage>
        <taxon>Eukaryota</taxon>
        <taxon>Viridiplantae</taxon>
        <taxon>Streptophyta</taxon>
        <taxon>Embryophyta</taxon>
        <taxon>Tracheophyta</taxon>
        <taxon>Spermatophyta</taxon>
        <taxon>Magnoliopsida</taxon>
        <taxon>eudicotyledons</taxon>
        <taxon>Gunneridae</taxon>
        <taxon>Pentapetalae</taxon>
        <taxon>rosids</taxon>
        <taxon>fabids</taxon>
        <taxon>Malpighiales</taxon>
        <taxon>Rhizophoraceae</taxon>
        <taxon>Rhizophora</taxon>
    </lineage>
</organism>
<dbReference type="AlphaFoldDB" id="A0A2P2PZI0"/>
<evidence type="ECO:0000313" key="1">
    <source>
        <dbReference type="EMBL" id="MBX60138.1"/>
    </source>
</evidence>
<sequence>MCYRTTISPMAASYQIITKKKILLGNLVSLHKSMLQTSSFYS</sequence>
<dbReference type="EMBL" id="GGEC01079654">
    <property type="protein sequence ID" value="MBX60138.1"/>
    <property type="molecule type" value="Transcribed_RNA"/>
</dbReference>
<name>A0A2P2PZI0_RHIMU</name>